<protein>
    <submittedName>
        <fullName evidence="1">AsIV-cont00073-ORF1</fullName>
    </submittedName>
</protein>
<sequence>MFVVVDLPLLVLNFFFHSTIATMTHAPTFAELCKIENLVERIKWDDQYLHRLSHAKANPAALTVEKLKVLDRKNTRIAELRMLVSKLSYIPPSAKRYLY</sequence>
<evidence type="ECO:0000313" key="1">
    <source>
        <dbReference type="EMBL" id="AGQ20187.1"/>
    </source>
</evidence>
<organism evidence="1">
    <name type="scientific">Apophua simplicipes ichnovirus</name>
    <dbReference type="NCBI Taxonomy" id="1329648"/>
    <lineage>
        <taxon>Viruses</taxon>
        <taxon>Viruses incertae sedis</taxon>
        <taxon>Polydnaviriformidae</taxon>
        <taxon>Ichnoviriform</taxon>
    </lineage>
</organism>
<name>S5DYW3_9VIRU</name>
<dbReference type="EMBL" id="KC752279">
    <property type="protein sequence ID" value="AGQ20187.1"/>
    <property type="molecule type" value="Genomic_DNA"/>
</dbReference>
<accession>S5DYW3</accession>
<proteinExistence type="predicted"/>
<reference evidence="1" key="1">
    <citation type="journal article" date="2013" name="J. Gen. Virol.">
        <title>Ultrastructural and genomic characterization of a second banchine polydnavirus confirms the existence of shared features within this ichnovirus lineage.</title>
        <authorList>
            <person name="Djoumad A."/>
            <person name="Stoltz D."/>
            <person name="Beliveau C."/>
            <person name="Boyle B."/>
            <person name="Kuhn L."/>
            <person name="Cusson M."/>
        </authorList>
    </citation>
    <scope>NUCLEOTIDE SEQUENCE</scope>
</reference>